<dbReference type="GO" id="GO:0016020">
    <property type="term" value="C:membrane"/>
    <property type="evidence" value="ECO:0007669"/>
    <property type="project" value="InterPro"/>
</dbReference>
<dbReference type="PANTHER" id="PTHR24251">
    <property type="entry name" value="OVOCHYMASE-RELATED"/>
    <property type="match status" value="1"/>
</dbReference>
<dbReference type="EMBL" id="CALNXJ010000063">
    <property type="protein sequence ID" value="CAH3157120.1"/>
    <property type="molecule type" value="Genomic_DNA"/>
</dbReference>
<keyword evidence="10" id="KW-1185">Reference proteome</keyword>
<dbReference type="CDD" id="cd00041">
    <property type="entry name" value="CUB"/>
    <property type="match status" value="3"/>
</dbReference>
<dbReference type="InterPro" id="IPR035914">
    <property type="entry name" value="Sperma_CUB_dom_sf"/>
</dbReference>
<dbReference type="SUPFAM" id="SSF49854">
    <property type="entry name" value="Spermadhesin, CUB domain"/>
    <property type="match status" value="3"/>
</dbReference>
<dbReference type="Gene3D" id="3.10.250.10">
    <property type="entry name" value="SRCR-like domain"/>
    <property type="match status" value="1"/>
</dbReference>
<protein>
    <recommendedName>
        <fullName evidence="11">Deleted in malignant brain tumors 1 protein</fullName>
    </recommendedName>
</protein>
<dbReference type="PROSITE" id="PS01180">
    <property type="entry name" value="CUB"/>
    <property type="match status" value="3"/>
</dbReference>
<dbReference type="AlphaFoldDB" id="A0AAU9XTA7"/>
<feature type="domain" description="CUB" evidence="7">
    <location>
        <begin position="116"/>
        <end position="224"/>
    </location>
</feature>
<dbReference type="PRINTS" id="PR00258">
    <property type="entry name" value="SPERACTRCPTR"/>
</dbReference>
<dbReference type="SMART" id="SM00042">
    <property type="entry name" value="CUB"/>
    <property type="match status" value="3"/>
</dbReference>
<evidence type="ECO:0000256" key="5">
    <source>
        <dbReference type="PROSITE-ProRule" id="PRU00059"/>
    </source>
</evidence>
<name>A0AAU9XTA7_9CNID</name>
<sequence length="450" mass="49019">MKIETSTTGLIYSNNAGNYLNNMHCIWNMSANKNIELFFMKFDTEYCCDTVSLYDGSSSSSSLIGKYRGDDLPGSLTSSSYQLYVSFRSDRSVVKSGFQAAYHFQGQSFVTASSSCANLLKVESYASGIIFSNMHGEYSYGMNCSWSIFSNLSLELSFTRFQTERGYDPVTVYDGSSSSSPLIGRFDGDSLPQRISSSSHKLFVTFTSDGSVSRSGFVANYHISGKLFATASSSCANVLTVRSSTGGMVYSNRDGFHSDNMYCSWSIFSNTNLELIFFRLDTESSFDSVYVYDGGSSSSPLIGQYHGNSSLAAIASSSNQLFVIFTGDGSIVRSGFAASYHAVDTIRLMGGGSPLVGRVEVFHSGQWGTICDDRWDINDAKVVCRQLGLPPATQAFGRATHGRGSGQIWIDDIHCSGYELHIDECNHGGWGNHDCVHDEDADAECSSIIP</sequence>
<dbReference type="PROSITE" id="PS50287">
    <property type="entry name" value="SRCR_2"/>
    <property type="match status" value="1"/>
</dbReference>
<evidence type="ECO:0000256" key="3">
    <source>
        <dbReference type="ARBA" id="ARBA00023157"/>
    </source>
</evidence>
<evidence type="ECO:0000313" key="10">
    <source>
        <dbReference type="Proteomes" id="UP001159428"/>
    </source>
</evidence>
<evidence type="ECO:0000256" key="4">
    <source>
        <dbReference type="ARBA" id="ARBA00023180"/>
    </source>
</evidence>
<feature type="domain" description="SRCR" evidence="8">
    <location>
        <begin position="346"/>
        <end position="446"/>
    </location>
</feature>
<comment type="caution">
    <text evidence="5">Lacks conserved residue(s) required for the propagation of feature annotation.</text>
</comment>
<comment type="caution">
    <text evidence="9">The sequence shown here is derived from an EMBL/GenBank/DDBJ whole genome shotgun (WGS) entry which is preliminary data.</text>
</comment>
<evidence type="ECO:0000256" key="1">
    <source>
        <dbReference type="ARBA" id="ARBA00022729"/>
    </source>
</evidence>
<dbReference type="Pfam" id="PF00431">
    <property type="entry name" value="CUB"/>
    <property type="match status" value="3"/>
</dbReference>
<proteinExistence type="predicted"/>
<feature type="domain" description="CUB" evidence="7">
    <location>
        <begin position="235"/>
        <end position="343"/>
    </location>
</feature>
<evidence type="ECO:0008006" key="11">
    <source>
        <dbReference type="Google" id="ProtNLM"/>
    </source>
</evidence>
<feature type="disulfide bond" evidence="6">
    <location>
        <begin position="371"/>
        <end position="435"/>
    </location>
</feature>
<dbReference type="PANTHER" id="PTHR24251:SF37">
    <property type="entry name" value="CUB DOMAIN-CONTAINING PROTEIN"/>
    <property type="match status" value="1"/>
</dbReference>
<reference evidence="9 10" key="1">
    <citation type="submission" date="2022-05" db="EMBL/GenBank/DDBJ databases">
        <authorList>
            <consortium name="Genoscope - CEA"/>
            <person name="William W."/>
        </authorList>
    </citation>
    <scope>NUCLEOTIDE SEQUENCE [LARGE SCALE GENOMIC DNA]</scope>
</reference>
<dbReference type="FunFam" id="3.10.250.10:FF:000006">
    <property type="entry name" value="neurotrypsin isoform X2"/>
    <property type="match status" value="1"/>
</dbReference>
<dbReference type="Proteomes" id="UP001159428">
    <property type="component" value="Unassembled WGS sequence"/>
</dbReference>
<organism evidence="9 10">
    <name type="scientific">Pocillopora meandrina</name>
    <dbReference type="NCBI Taxonomy" id="46732"/>
    <lineage>
        <taxon>Eukaryota</taxon>
        <taxon>Metazoa</taxon>
        <taxon>Cnidaria</taxon>
        <taxon>Anthozoa</taxon>
        <taxon>Hexacorallia</taxon>
        <taxon>Scleractinia</taxon>
        <taxon>Astrocoeniina</taxon>
        <taxon>Pocilloporidae</taxon>
        <taxon>Pocillopora</taxon>
    </lineage>
</organism>
<evidence type="ECO:0000259" key="7">
    <source>
        <dbReference type="PROSITE" id="PS01180"/>
    </source>
</evidence>
<feature type="disulfide bond" evidence="6">
    <location>
        <begin position="384"/>
        <end position="445"/>
    </location>
</feature>
<feature type="domain" description="CUB" evidence="7">
    <location>
        <begin position="1"/>
        <end position="105"/>
    </location>
</feature>
<keyword evidence="4" id="KW-0325">Glycoprotein</keyword>
<dbReference type="InterPro" id="IPR036772">
    <property type="entry name" value="SRCR-like_dom_sf"/>
</dbReference>
<dbReference type="PROSITE" id="PS00420">
    <property type="entry name" value="SRCR_1"/>
    <property type="match status" value="1"/>
</dbReference>
<dbReference type="InterPro" id="IPR001190">
    <property type="entry name" value="SRCR"/>
</dbReference>
<dbReference type="Pfam" id="PF00530">
    <property type="entry name" value="SRCR"/>
    <property type="match status" value="1"/>
</dbReference>
<keyword evidence="3 6" id="KW-1015">Disulfide bond</keyword>
<keyword evidence="1" id="KW-0732">Signal</keyword>
<gene>
    <name evidence="9" type="ORF">PMEA_00029835</name>
</gene>
<dbReference type="SUPFAM" id="SSF56487">
    <property type="entry name" value="SRCR-like"/>
    <property type="match status" value="1"/>
</dbReference>
<dbReference type="InterPro" id="IPR000859">
    <property type="entry name" value="CUB_dom"/>
</dbReference>
<dbReference type="Gene3D" id="2.60.120.290">
    <property type="entry name" value="Spermadhesin, CUB domain"/>
    <property type="match status" value="3"/>
</dbReference>
<accession>A0AAU9XTA7</accession>
<feature type="disulfide bond" evidence="6">
    <location>
        <begin position="415"/>
        <end position="425"/>
    </location>
</feature>
<dbReference type="SMART" id="SM00202">
    <property type="entry name" value="SR"/>
    <property type="match status" value="1"/>
</dbReference>
<evidence type="ECO:0000256" key="6">
    <source>
        <dbReference type="PROSITE-ProRule" id="PRU00196"/>
    </source>
</evidence>
<evidence type="ECO:0000259" key="8">
    <source>
        <dbReference type="PROSITE" id="PS50287"/>
    </source>
</evidence>
<keyword evidence="2" id="KW-0677">Repeat</keyword>
<evidence type="ECO:0000256" key="2">
    <source>
        <dbReference type="ARBA" id="ARBA00022737"/>
    </source>
</evidence>
<evidence type="ECO:0000313" key="9">
    <source>
        <dbReference type="EMBL" id="CAH3157120.1"/>
    </source>
</evidence>